<feature type="compositionally biased region" description="Low complexity" evidence="2">
    <location>
        <begin position="328"/>
        <end position="338"/>
    </location>
</feature>
<evidence type="ECO:0000313" key="4">
    <source>
        <dbReference type="EMBL" id="CAL1710798.1"/>
    </source>
</evidence>
<organism evidence="4 5">
    <name type="scientific">Somion occarium</name>
    <dbReference type="NCBI Taxonomy" id="3059160"/>
    <lineage>
        <taxon>Eukaryota</taxon>
        <taxon>Fungi</taxon>
        <taxon>Dikarya</taxon>
        <taxon>Basidiomycota</taxon>
        <taxon>Agaricomycotina</taxon>
        <taxon>Agaricomycetes</taxon>
        <taxon>Polyporales</taxon>
        <taxon>Cerrenaceae</taxon>
        <taxon>Somion</taxon>
    </lineage>
</organism>
<keyword evidence="1" id="KW-0862">Zinc</keyword>
<gene>
    <name evidence="4" type="ORF">GFSPODELE1_LOCUS8008</name>
</gene>
<feature type="region of interest" description="Disordered" evidence="2">
    <location>
        <begin position="265"/>
        <end position="296"/>
    </location>
</feature>
<feature type="compositionally biased region" description="Acidic residues" evidence="2">
    <location>
        <begin position="142"/>
        <end position="155"/>
    </location>
</feature>
<dbReference type="InterPro" id="IPR013087">
    <property type="entry name" value="Znf_C2H2_type"/>
</dbReference>
<dbReference type="Proteomes" id="UP001497453">
    <property type="component" value="Chromosome 6"/>
</dbReference>
<feature type="region of interest" description="Disordered" evidence="2">
    <location>
        <begin position="310"/>
        <end position="430"/>
    </location>
</feature>
<feature type="compositionally biased region" description="Low complexity" evidence="2">
    <location>
        <begin position="363"/>
        <end position="375"/>
    </location>
</feature>
<feature type="region of interest" description="Disordered" evidence="2">
    <location>
        <begin position="142"/>
        <end position="162"/>
    </location>
</feature>
<keyword evidence="1" id="KW-0479">Metal-binding</keyword>
<feature type="region of interest" description="Disordered" evidence="2">
    <location>
        <begin position="521"/>
        <end position="586"/>
    </location>
</feature>
<feature type="compositionally biased region" description="Basic and acidic residues" evidence="2">
    <location>
        <begin position="17"/>
        <end position="29"/>
    </location>
</feature>
<evidence type="ECO:0000259" key="3">
    <source>
        <dbReference type="PROSITE" id="PS50157"/>
    </source>
</evidence>
<dbReference type="Gene3D" id="3.30.160.60">
    <property type="entry name" value="Classic Zinc Finger"/>
    <property type="match status" value="1"/>
</dbReference>
<dbReference type="SMART" id="SM00355">
    <property type="entry name" value="ZnF_C2H2"/>
    <property type="match status" value="2"/>
</dbReference>
<keyword evidence="5" id="KW-1185">Reference proteome</keyword>
<evidence type="ECO:0000256" key="1">
    <source>
        <dbReference type="PROSITE-ProRule" id="PRU00042"/>
    </source>
</evidence>
<dbReference type="EMBL" id="OZ037949">
    <property type="protein sequence ID" value="CAL1710798.1"/>
    <property type="molecule type" value="Genomic_DNA"/>
</dbReference>
<feature type="domain" description="C2H2-type" evidence="3">
    <location>
        <begin position="41"/>
        <end position="68"/>
    </location>
</feature>
<protein>
    <recommendedName>
        <fullName evidence="3">C2H2-type domain-containing protein</fullName>
    </recommendedName>
</protein>
<evidence type="ECO:0000313" key="5">
    <source>
        <dbReference type="Proteomes" id="UP001497453"/>
    </source>
</evidence>
<dbReference type="PROSITE" id="PS00028">
    <property type="entry name" value="ZINC_FINGER_C2H2_1"/>
    <property type="match status" value="2"/>
</dbReference>
<proteinExistence type="predicted"/>
<feature type="compositionally biased region" description="Pro residues" evidence="2">
    <location>
        <begin position="525"/>
        <end position="535"/>
    </location>
</feature>
<name>A0ABP1DUQ9_9APHY</name>
<sequence length="586" mass="65883">MGRHSHDNNRKSSNKKGCGDAHAKKHDQVVEGTSKKKAPQVQCTECGKWLSQKSDLGRHWGTHSRAGRNGYICPWNHVCQAPEEDVKVILQLHNLMTHMHRHVVRQPWTCGFLIACEVWCTKRFSNRDDRCQHRIQVHGWNDENEDKDEDEAMDDPVEHVDGVPRPITRRVLRGPSDVQRVASCLYDLHVSGVPDINFKLPVRGATLHLSPQTGLPYYQIHIEEDNEMAGKKKWSGERASDVEEAYEALKRGKNQARSRFRRTIRNGSRRRLISDNDDSYNISGHALPQPPRASSSRIATIPWFDDAPHLSHSVPSPIGPSPSPEPPRASSSRLPAVPHSYQLARDRSDPLHAYSYMPPEPPRGSSSRLLPSPRLSDVDCSYNPLDSPDTSPKFTYPPPPKPPCASSSRLPAPRFDDAPHPSYQQVDFYSYPPPRLHPASPYRHAPYPPSLNITHSDHYRHYHQRVVEDACSIQRRHLPTSNHSDPLRYYSENVRINSHPYLARRPRPGLTGAFASAPSGIPLELPTPPWSPPPACQGGHRSCTPSPSPSLSPSSPPPPPPPVQCPMKWTDMTGPSLPPNFRGFRK</sequence>
<feature type="compositionally biased region" description="Pro residues" evidence="2">
    <location>
        <begin position="317"/>
        <end position="327"/>
    </location>
</feature>
<evidence type="ECO:0000256" key="2">
    <source>
        <dbReference type="SAM" id="MobiDB-lite"/>
    </source>
</evidence>
<keyword evidence="1" id="KW-0863">Zinc-finger</keyword>
<dbReference type="PROSITE" id="PS50157">
    <property type="entry name" value="ZINC_FINGER_C2H2_2"/>
    <property type="match status" value="1"/>
</dbReference>
<accession>A0ABP1DUQ9</accession>
<reference evidence="5" key="1">
    <citation type="submission" date="2024-04" db="EMBL/GenBank/DDBJ databases">
        <authorList>
            <person name="Shaw F."/>
            <person name="Minotto A."/>
        </authorList>
    </citation>
    <scope>NUCLEOTIDE SEQUENCE [LARGE SCALE GENOMIC DNA]</scope>
</reference>
<feature type="region of interest" description="Disordered" evidence="2">
    <location>
        <begin position="1"/>
        <end position="36"/>
    </location>
</feature>
<feature type="compositionally biased region" description="Basic and acidic residues" evidence="2">
    <location>
        <begin position="1"/>
        <end position="10"/>
    </location>
</feature>
<feature type="compositionally biased region" description="Pro residues" evidence="2">
    <location>
        <begin position="546"/>
        <end position="564"/>
    </location>
</feature>